<dbReference type="EMBL" id="LLXI01002304">
    <property type="protein sequence ID" value="PKY56786.1"/>
    <property type="molecule type" value="Genomic_DNA"/>
</dbReference>
<dbReference type="AlphaFoldDB" id="A0A2I1HD24"/>
<evidence type="ECO:0000313" key="1">
    <source>
        <dbReference type="EMBL" id="PKY56786.1"/>
    </source>
</evidence>
<dbReference type="VEuPathDB" id="FungiDB:RhiirFUN_008199"/>
<comment type="caution">
    <text evidence="1">The sequence shown here is derived from an EMBL/GenBank/DDBJ whole genome shotgun (WGS) entry which is preliminary data.</text>
</comment>
<reference evidence="1 2" key="1">
    <citation type="submission" date="2015-10" db="EMBL/GenBank/DDBJ databases">
        <title>Genome analyses suggest a sexual origin of heterokaryosis in a supposedly ancient asexual fungus.</title>
        <authorList>
            <person name="Ropars J."/>
            <person name="Sedzielewska K."/>
            <person name="Noel J."/>
            <person name="Charron P."/>
            <person name="Farinelli L."/>
            <person name="Marton T."/>
            <person name="Kruger M."/>
            <person name="Pelin A."/>
            <person name="Brachmann A."/>
            <person name="Corradi N."/>
        </authorList>
    </citation>
    <scope>NUCLEOTIDE SEQUENCE [LARGE SCALE GENOMIC DNA]</scope>
    <source>
        <strain evidence="1 2">A4</strain>
    </source>
</reference>
<name>A0A2I1HD24_9GLOM</name>
<protein>
    <submittedName>
        <fullName evidence="1">Uncharacterized protein</fullName>
    </submittedName>
</protein>
<evidence type="ECO:0000313" key="2">
    <source>
        <dbReference type="Proteomes" id="UP000234323"/>
    </source>
</evidence>
<dbReference type="Proteomes" id="UP000234323">
    <property type="component" value="Unassembled WGS sequence"/>
</dbReference>
<organism evidence="1 2">
    <name type="scientific">Rhizophagus irregularis</name>
    <dbReference type="NCBI Taxonomy" id="588596"/>
    <lineage>
        <taxon>Eukaryota</taxon>
        <taxon>Fungi</taxon>
        <taxon>Fungi incertae sedis</taxon>
        <taxon>Mucoromycota</taxon>
        <taxon>Glomeromycotina</taxon>
        <taxon>Glomeromycetes</taxon>
        <taxon>Glomerales</taxon>
        <taxon>Glomeraceae</taxon>
        <taxon>Rhizophagus</taxon>
    </lineage>
</organism>
<gene>
    <name evidence="1" type="ORF">RhiirA4_477335</name>
</gene>
<sequence length="187" mass="22351">MLFHFTEELGFTYMNYKGTSYTLLDFNSLKKNNTCLQIFTNNKRIIEKYKFPYEINSDRKNANIKFCNKVSITGKISIDNSSKSPRNNETTTYIQFSVRQTTWYFGFHVLFSRANKTDSFSSERNYKEIELTHETKKAELFAKRRIRVDIFFNHTFDENNFATIRAFKEDTLPKKRTATKEEWKIMI</sequence>
<proteinExistence type="predicted"/>
<keyword evidence="2" id="KW-1185">Reference proteome</keyword>
<accession>A0A2I1HD24</accession>